<dbReference type="AlphaFoldDB" id="A0A7W5FWZ5"/>
<evidence type="ECO:0000256" key="8">
    <source>
        <dbReference type="ARBA" id="ARBA00035100"/>
    </source>
</evidence>
<evidence type="ECO:0000256" key="2">
    <source>
        <dbReference type="ARBA" id="ARBA00012438"/>
    </source>
</evidence>
<dbReference type="Proteomes" id="UP000541535">
    <property type="component" value="Unassembled WGS sequence"/>
</dbReference>
<dbReference type="SMART" id="SM00387">
    <property type="entry name" value="HATPase_c"/>
    <property type="match status" value="1"/>
</dbReference>
<dbReference type="Pfam" id="PF01627">
    <property type="entry name" value="Hpt"/>
    <property type="match status" value="1"/>
</dbReference>
<dbReference type="InterPro" id="IPR008207">
    <property type="entry name" value="Sig_transdc_His_kin_Hpt_dom"/>
</dbReference>
<dbReference type="InterPro" id="IPR051315">
    <property type="entry name" value="Bact_Chemotaxis_CheA"/>
</dbReference>
<dbReference type="EC" id="2.7.13.3" evidence="2"/>
<dbReference type="InterPro" id="IPR005467">
    <property type="entry name" value="His_kinase_dom"/>
</dbReference>
<dbReference type="SUPFAM" id="SSF50341">
    <property type="entry name" value="CheW-like"/>
    <property type="match status" value="1"/>
</dbReference>
<dbReference type="GO" id="GO:0000155">
    <property type="term" value="F:phosphorelay sensor kinase activity"/>
    <property type="evidence" value="ECO:0007669"/>
    <property type="project" value="UniProtKB-ARBA"/>
</dbReference>
<dbReference type="InterPro" id="IPR036641">
    <property type="entry name" value="HPT_dom_sf"/>
</dbReference>
<feature type="domain" description="HPt" evidence="14">
    <location>
        <begin position="1"/>
        <end position="102"/>
    </location>
</feature>
<dbReference type="SMART" id="SM00260">
    <property type="entry name" value="CheW"/>
    <property type="match status" value="1"/>
</dbReference>
<reference evidence="15 16" key="1">
    <citation type="submission" date="2020-08" db="EMBL/GenBank/DDBJ databases">
        <title>Genomic Encyclopedia of Type Strains, Phase III (KMG-III): the genomes of soil and plant-associated and newly described type strains.</title>
        <authorList>
            <person name="Whitman W."/>
        </authorList>
    </citation>
    <scope>NUCLEOTIDE SEQUENCE [LARGE SCALE GENOMIC DNA]</scope>
    <source>
        <strain evidence="15 16">CECT 8897</strain>
    </source>
</reference>
<evidence type="ECO:0000256" key="5">
    <source>
        <dbReference type="ARBA" id="ARBA00022679"/>
    </source>
</evidence>
<comment type="catalytic activity">
    <reaction evidence="1">
        <text>ATP + protein L-histidine = ADP + protein N-phospho-L-histidine.</text>
        <dbReference type="EC" id="2.7.13.3"/>
    </reaction>
</comment>
<dbReference type="InterPro" id="IPR004358">
    <property type="entry name" value="Sig_transdc_His_kin-like_C"/>
</dbReference>
<evidence type="ECO:0000256" key="6">
    <source>
        <dbReference type="ARBA" id="ARBA00022777"/>
    </source>
</evidence>
<accession>A0A7W5FWZ5</accession>
<evidence type="ECO:0000259" key="14">
    <source>
        <dbReference type="PROSITE" id="PS50894"/>
    </source>
</evidence>
<dbReference type="Pfam" id="PF00072">
    <property type="entry name" value="Response_reg"/>
    <property type="match status" value="1"/>
</dbReference>
<feature type="domain" description="Response regulatory" evidence="12">
    <location>
        <begin position="554"/>
        <end position="670"/>
    </location>
</feature>
<dbReference type="InterPro" id="IPR003594">
    <property type="entry name" value="HATPase_dom"/>
</dbReference>
<feature type="domain" description="CheW-like" evidence="13">
    <location>
        <begin position="406"/>
        <end position="541"/>
    </location>
</feature>
<dbReference type="InterPro" id="IPR036061">
    <property type="entry name" value="CheW-like_dom_sf"/>
</dbReference>
<feature type="modified residue" description="Phosphohistidine" evidence="9">
    <location>
        <position position="45"/>
    </location>
</feature>
<keyword evidence="5 15" id="KW-0808">Transferase</keyword>
<dbReference type="InterPro" id="IPR036890">
    <property type="entry name" value="HATPase_C_sf"/>
</dbReference>
<evidence type="ECO:0000256" key="1">
    <source>
        <dbReference type="ARBA" id="ARBA00000085"/>
    </source>
</evidence>
<comment type="function">
    <text evidence="8">Involved in the transmission of sensory signals from the chemoreceptors to the flagellar motors. CheA is autophosphorylated; it can transfer its phosphate group to either CheB or CheY.</text>
</comment>
<dbReference type="SMART" id="SM00073">
    <property type="entry name" value="HPT"/>
    <property type="match status" value="1"/>
</dbReference>
<dbReference type="GO" id="GO:0006935">
    <property type="term" value="P:chemotaxis"/>
    <property type="evidence" value="ECO:0007669"/>
    <property type="project" value="InterPro"/>
</dbReference>
<protein>
    <recommendedName>
        <fullName evidence="3">Chemotaxis protein CheA</fullName>
        <ecNumber evidence="2">2.7.13.3</ecNumber>
    </recommendedName>
</protein>
<dbReference type="SUPFAM" id="SSF55874">
    <property type="entry name" value="ATPase domain of HSP90 chaperone/DNA topoisomerase II/histidine kinase"/>
    <property type="match status" value="1"/>
</dbReference>
<evidence type="ECO:0000259" key="12">
    <source>
        <dbReference type="PROSITE" id="PS50110"/>
    </source>
</evidence>
<evidence type="ECO:0000256" key="9">
    <source>
        <dbReference type="PROSITE-ProRule" id="PRU00110"/>
    </source>
</evidence>
<dbReference type="FunFam" id="3.30.565.10:FF:000016">
    <property type="entry name" value="Chemotaxis protein CheA, putative"/>
    <property type="match status" value="1"/>
</dbReference>
<dbReference type="InterPro" id="IPR001789">
    <property type="entry name" value="Sig_transdc_resp-reg_receiver"/>
</dbReference>
<dbReference type="EMBL" id="JACHXD010000019">
    <property type="protein sequence ID" value="MBB3121763.1"/>
    <property type="molecule type" value="Genomic_DNA"/>
</dbReference>
<keyword evidence="6 15" id="KW-0418">Kinase</keyword>
<dbReference type="PROSITE" id="PS50894">
    <property type="entry name" value="HPT"/>
    <property type="match status" value="1"/>
</dbReference>
<dbReference type="Gene3D" id="3.40.50.2300">
    <property type="match status" value="1"/>
</dbReference>
<sequence>MAKDPYRYFRVEARELIEQLGKAVLALEQEAPGEEQVARLLRWAHTLKGAARVVRQGTIADLVHRAEALLMPLREDDRCLQRATIDQLLALFDEVSVQLAQLPLPGEEGRGAAPTPAAAPVLATADALPAFDAPQRIARADVLEVDGLLEGLGEIGMELAAMRRAIEQLELLRDLALAAGAGPQGGRALAERLGALERSMAAGAERIDRELRQTRDAAERLRLVPVAGIVGTLERCARDAAHGCTKQVALHADGGDLRIDGEVLDVVLGALLQLVRNAVAHGIEPPAERAAAGKPPVGRITLAVSRRGNMVVFRCHDDGRGIDLAALRQVLGQRGVPVPDDEAALLARLFDGNVSTSRVVTEHAGRGIGMDVVRSAMGRVGGRATASTEAGCGATVELCVPLSLAALNVLLVEDDAQTLALPLDAVCGALRVPPEQVVQSAEGSAIVYEDQLLPLLPLAVRARGQTAHPRLPRTVTAVVVRSQGARLALAAGRLAGVDSVVLRALPPLLRVEPLVLGLYLDDTGAPRMVLDPEALGLSLAQRRPAAPDAAPALPILIVDDSLTTRMLESSILESAGYAVALAASAEEGLALLRQTRYALALVDVEMPGMDGFGLIEMVRADPQLADLPALLVTSLDTPAHRQRGTAVGADGYIVKNAFDQTAFLAQVGELVRR</sequence>
<dbReference type="InterPro" id="IPR011006">
    <property type="entry name" value="CheY-like_superfamily"/>
</dbReference>
<dbReference type="Gene3D" id="1.20.120.160">
    <property type="entry name" value="HPT domain"/>
    <property type="match status" value="1"/>
</dbReference>
<evidence type="ECO:0000259" key="11">
    <source>
        <dbReference type="PROSITE" id="PS50109"/>
    </source>
</evidence>
<dbReference type="PROSITE" id="PS50110">
    <property type="entry name" value="RESPONSE_REGULATORY"/>
    <property type="match status" value="1"/>
</dbReference>
<dbReference type="SUPFAM" id="SSF52172">
    <property type="entry name" value="CheY-like"/>
    <property type="match status" value="1"/>
</dbReference>
<dbReference type="PROSITE" id="PS50851">
    <property type="entry name" value="CHEW"/>
    <property type="match status" value="1"/>
</dbReference>
<gene>
    <name evidence="15" type="ORF">FHS03_004855</name>
</gene>
<evidence type="ECO:0000313" key="16">
    <source>
        <dbReference type="Proteomes" id="UP000541535"/>
    </source>
</evidence>
<keyword evidence="4 10" id="KW-0597">Phosphoprotein</keyword>
<proteinExistence type="predicted"/>
<dbReference type="RefSeq" id="WP_183443448.1">
    <property type="nucleotide sequence ID" value="NZ_JACHXD010000019.1"/>
</dbReference>
<dbReference type="PROSITE" id="PS50109">
    <property type="entry name" value="HIS_KIN"/>
    <property type="match status" value="1"/>
</dbReference>
<evidence type="ECO:0000313" key="15">
    <source>
        <dbReference type="EMBL" id="MBB3121763.1"/>
    </source>
</evidence>
<dbReference type="InterPro" id="IPR002545">
    <property type="entry name" value="CheW-lke_dom"/>
</dbReference>
<evidence type="ECO:0000256" key="10">
    <source>
        <dbReference type="PROSITE-ProRule" id="PRU00169"/>
    </source>
</evidence>
<evidence type="ECO:0000256" key="3">
    <source>
        <dbReference type="ARBA" id="ARBA00021495"/>
    </source>
</evidence>
<dbReference type="Pfam" id="PF02518">
    <property type="entry name" value="HATPase_c"/>
    <property type="match status" value="1"/>
</dbReference>
<dbReference type="PRINTS" id="PR00344">
    <property type="entry name" value="BCTRLSENSOR"/>
</dbReference>
<evidence type="ECO:0000256" key="7">
    <source>
        <dbReference type="ARBA" id="ARBA00023012"/>
    </source>
</evidence>
<dbReference type="SMART" id="SM00448">
    <property type="entry name" value="REC"/>
    <property type="match status" value="1"/>
</dbReference>
<dbReference type="PANTHER" id="PTHR43395:SF1">
    <property type="entry name" value="CHEMOTAXIS PROTEIN CHEA"/>
    <property type="match status" value="1"/>
</dbReference>
<feature type="modified residue" description="4-aspartylphosphate" evidence="10">
    <location>
        <position position="603"/>
    </location>
</feature>
<keyword evidence="7" id="KW-0902">Two-component regulatory system</keyword>
<dbReference type="SUPFAM" id="SSF47226">
    <property type="entry name" value="Histidine-containing phosphotransfer domain, HPT domain"/>
    <property type="match status" value="1"/>
</dbReference>
<feature type="domain" description="Histidine kinase" evidence="11">
    <location>
        <begin position="271"/>
        <end position="404"/>
    </location>
</feature>
<name>A0A7W5FWZ5_9BURK</name>
<dbReference type="PANTHER" id="PTHR43395">
    <property type="entry name" value="SENSOR HISTIDINE KINASE CHEA"/>
    <property type="match status" value="1"/>
</dbReference>
<evidence type="ECO:0000259" key="13">
    <source>
        <dbReference type="PROSITE" id="PS50851"/>
    </source>
</evidence>
<comment type="caution">
    <text evidence="15">The sequence shown here is derived from an EMBL/GenBank/DDBJ whole genome shotgun (WGS) entry which is preliminary data.</text>
</comment>
<organism evidence="15 16">
    <name type="scientific">Pseudoduganella violacea</name>
    <dbReference type="NCBI Taxonomy" id="1715466"/>
    <lineage>
        <taxon>Bacteria</taxon>
        <taxon>Pseudomonadati</taxon>
        <taxon>Pseudomonadota</taxon>
        <taxon>Betaproteobacteria</taxon>
        <taxon>Burkholderiales</taxon>
        <taxon>Oxalobacteraceae</taxon>
        <taxon>Telluria group</taxon>
        <taxon>Pseudoduganella</taxon>
    </lineage>
</organism>
<dbReference type="Pfam" id="PF01584">
    <property type="entry name" value="CheW"/>
    <property type="match status" value="1"/>
</dbReference>
<dbReference type="CDD" id="cd00088">
    <property type="entry name" value="HPT"/>
    <property type="match status" value="1"/>
</dbReference>
<keyword evidence="16" id="KW-1185">Reference proteome</keyword>
<dbReference type="Gene3D" id="3.30.565.10">
    <property type="entry name" value="Histidine kinase-like ATPase, C-terminal domain"/>
    <property type="match status" value="1"/>
</dbReference>
<evidence type="ECO:0000256" key="4">
    <source>
        <dbReference type="ARBA" id="ARBA00022553"/>
    </source>
</evidence>